<evidence type="ECO:0000259" key="4">
    <source>
        <dbReference type="Pfam" id="PF00730"/>
    </source>
</evidence>
<feature type="domain" description="HhH-GPD" evidence="4">
    <location>
        <begin position="28"/>
        <end position="170"/>
    </location>
</feature>
<dbReference type="OrthoDB" id="10265068at2759"/>
<protein>
    <recommendedName>
        <fullName evidence="4">HhH-GPD domain-containing protein</fullName>
    </recommendedName>
</protein>
<dbReference type="PANTHER" id="PTHR15074:SF0">
    <property type="entry name" value="METHYL-CPG-BINDING DOMAIN PROTEIN 4-LIKE PROTEIN"/>
    <property type="match status" value="1"/>
</dbReference>
<name>A0A0C2Z4C6_HEBCY</name>
<evidence type="ECO:0000256" key="2">
    <source>
        <dbReference type="ARBA" id="ARBA00023242"/>
    </source>
</evidence>
<dbReference type="GO" id="GO:0006285">
    <property type="term" value="P:base-excision repair, AP site formation"/>
    <property type="evidence" value="ECO:0007669"/>
    <property type="project" value="UniProtKB-ARBA"/>
</dbReference>
<accession>A0A0C2Z4C6</accession>
<dbReference type="AlphaFoldDB" id="A0A0C2Z4C6"/>
<dbReference type="InterPro" id="IPR003265">
    <property type="entry name" value="HhH-GPD_domain"/>
</dbReference>
<gene>
    <name evidence="5" type="ORF">M413DRAFT_16104</name>
</gene>
<organism evidence="5 6">
    <name type="scientific">Hebeloma cylindrosporum</name>
    <dbReference type="NCBI Taxonomy" id="76867"/>
    <lineage>
        <taxon>Eukaryota</taxon>
        <taxon>Fungi</taxon>
        <taxon>Dikarya</taxon>
        <taxon>Basidiomycota</taxon>
        <taxon>Agaricomycotina</taxon>
        <taxon>Agaricomycetes</taxon>
        <taxon>Agaricomycetidae</taxon>
        <taxon>Agaricales</taxon>
        <taxon>Agaricineae</taxon>
        <taxon>Hymenogastraceae</taxon>
        <taxon>Hebeloma</taxon>
    </lineage>
</organism>
<dbReference type="InterPro" id="IPR011257">
    <property type="entry name" value="DNA_glycosylase"/>
</dbReference>
<dbReference type="EMBL" id="KN831769">
    <property type="protein sequence ID" value="KIM48072.1"/>
    <property type="molecule type" value="Genomic_DNA"/>
</dbReference>
<reference evidence="6" key="2">
    <citation type="submission" date="2015-01" db="EMBL/GenBank/DDBJ databases">
        <title>Evolutionary Origins and Diversification of the Mycorrhizal Mutualists.</title>
        <authorList>
            <consortium name="DOE Joint Genome Institute"/>
            <consortium name="Mycorrhizal Genomics Consortium"/>
            <person name="Kohler A."/>
            <person name="Kuo A."/>
            <person name="Nagy L.G."/>
            <person name="Floudas D."/>
            <person name="Copeland A."/>
            <person name="Barry K.W."/>
            <person name="Cichocki N."/>
            <person name="Veneault-Fourrey C."/>
            <person name="LaButti K."/>
            <person name="Lindquist E.A."/>
            <person name="Lipzen A."/>
            <person name="Lundell T."/>
            <person name="Morin E."/>
            <person name="Murat C."/>
            <person name="Riley R."/>
            <person name="Ohm R."/>
            <person name="Sun H."/>
            <person name="Tunlid A."/>
            <person name="Henrissat B."/>
            <person name="Grigoriev I.V."/>
            <person name="Hibbett D.S."/>
            <person name="Martin F."/>
        </authorList>
    </citation>
    <scope>NUCLEOTIDE SEQUENCE [LARGE SCALE GENOMIC DNA]</scope>
    <source>
        <strain evidence="6">h7</strain>
    </source>
</reference>
<feature type="region of interest" description="Disordered" evidence="3">
    <location>
        <begin position="90"/>
        <end position="114"/>
    </location>
</feature>
<dbReference type="Pfam" id="PF00730">
    <property type="entry name" value="HhH-GPD"/>
    <property type="match status" value="1"/>
</dbReference>
<dbReference type="Proteomes" id="UP000053424">
    <property type="component" value="Unassembled WGS sequence"/>
</dbReference>
<evidence type="ECO:0000313" key="6">
    <source>
        <dbReference type="Proteomes" id="UP000053424"/>
    </source>
</evidence>
<dbReference type="Gene3D" id="1.10.340.30">
    <property type="entry name" value="Hypothetical protein, domain 2"/>
    <property type="match status" value="1"/>
</dbReference>
<evidence type="ECO:0000256" key="1">
    <source>
        <dbReference type="ARBA" id="ARBA00004123"/>
    </source>
</evidence>
<comment type="subcellular location">
    <subcellularLocation>
        <location evidence="1">Nucleus</location>
    </subcellularLocation>
</comment>
<dbReference type="GO" id="GO:0005634">
    <property type="term" value="C:nucleus"/>
    <property type="evidence" value="ECO:0007669"/>
    <property type="project" value="UniProtKB-SubCell"/>
</dbReference>
<keyword evidence="2" id="KW-0539">Nucleus</keyword>
<dbReference type="GO" id="GO:0003824">
    <property type="term" value="F:catalytic activity"/>
    <property type="evidence" value="ECO:0007669"/>
    <property type="project" value="InterPro"/>
</dbReference>
<keyword evidence="6" id="KW-1185">Reference proteome</keyword>
<dbReference type="InterPro" id="IPR045138">
    <property type="entry name" value="MeCP2/MBD4"/>
</dbReference>
<dbReference type="PANTHER" id="PTHR15074">
    <property type="entry name" value="METHYL-CPG-BINDING PROTEIN"/>
    <property type="match status" value="1"/>
</dbReference>
<dbReference type="GO" id="GO:0003677">
    <property type="term" value="F:DNA binding"/>
    <property type="evidence" value="ECO:0007669"/>
    <property type="project" value="InterPro"/>
</dbReference>
<dbReference type="SUPFAM" id="SSF48150">
    <property type="entry name" value="DNA-glycosylase"/>
    <property type="match status" value="1"/>
</dbReference>
<dbReference type="STRING" id="686832.A0A0C2Z4C6"/>
<evidence type="ECO:0000256" key="3">
    <source>
        <dbReference type="SAM" id="MobiDB-lite"/>
    </source>
</evidence>
<dbReference type="HOGENOM" id="CLU_053907_0_0_1"/>
<sequence>MCRISPLLEEQIADSPWKLLVVVTLLNKTAGTLAIPAFWRILARWPTPLDLSKADEEELVSTIRHLGTQTIRAKRLIALSRSYIREPPSAYDLRPSKRPSLSSSNRRGSRFFDSSKNTKNISYPATPISHLPGAGPYALDSYRIFCTTHDDPTCEEWKVVMPTDKELIRYLKWKWAFFETLEWSPTKGPTDTITVSYLTKLFVELEDNKLST</sequence>
<proteinExistence type="predicted"/>
<reference evidence="5 6" key="1">
    <citation type="submission" date="2014-04" db="EMBL/GenBank/DDBJ databases">
        <authorList>
            <consortium name="DOE Joint Genome Institute"/>
            <person name="Kuo A."/>
            <person name="Gay G."/>
            <person name="Dore J."/>
            <person name="Kohler A."/>
            <person name="Nagy L.G."/>
            <person name="Floudas D."/>
            <person name="Copeland A."/>
            <person name="Barry K.W."/>
            <person name="Cichocki N."/>
            <person name="Veneault-Fourrey C."/>
            <person name="LaButti K."/>
            <person name="Lindquist E.A."/>
            <person name="Lipzen A."/>
            <person name="Lundell T."/>
            <person name="Morin E."/>
            <person name="Murat C."/>
            <person name="Sun H."/>
            <person name="Tunlid A."/>
            <person name="Henrissat B."/>
            <person name="Grigoriev I.V."/>
            <person name="Hibbett D.S."/>
            <person name="Martin F."/>
            <person name="Nordberg H.P."/>
            <person name="Cantor M.N."/>
            <person name="Hua S.X."/>
        </authorList>
    </citation>
    <scope>NUCLEOTIDE SEQUENCE [LARGE SCALE GENOMIC DNA]</scope>
    <source>
        <strain evidence="6">h7</strain>
    </source>
</reference>
<evidence type="ECO:0000313" key="5">
    <source>
        <dbReference type="EMBL" id="KIM48072.1"/>
    </source>
</evidence>